<comment type="caution">
    <text evidence="1">The sequence shown here is derived from an EMBL/GenBank/DDBJ whole genome shotgun (WGS) entry which is preliminary data.</text>
</comment>
<reference evidence="1 2" key="1">
    <citation type="submission" date="2023-10" db="EMBL/GenBank/DDBJ databases">
        <title>Development of a sustainable strategy for remediation of hydrocarbon-contaminated territories based on the waste exchange concept.</title>
        <authorList>
            <person name="Krivoruchko A."/>
        </authorList>
    </citation>
    <scope>NUCLEOTIDE SEQUENCE [LARGE SCALE GENOMIC DNA]</scope>
    <source>
        <strain evidence="1 2">IEGM 1327</strain>
    </source>
</reference>
<dbReference type="RefSeq" id="WP_317533875.1">
    <property type="nucleotide sequence ID" value="NZ_JAWLKF010000013.1"/>
</dbReference>
<proteinExistence type="predicted"/>
<sequence>MRVTAPDLKVRVHADPTATRPVCVTLFGARGLRLALTNTEALDLANRLVDAAEKIDRE</sequence>
<dbReference type="EMBL" id="JAWLKF010000013">
    <property type="protein sequence ID" value="MDV6304863.1"/>
    <property type="molecule type" value="Genomic_DNA"/>
</dbReference>
<name>A0ABU4D585_9NOCA</name>
<keyword evidence="2" id="KW-1185">Reference proteome</keyword>
<evidence type="ECO:0000313" key="2">
    <source>
        <dbReference type="Proteomes" id="UP001186104"/>
    </source>
</evidence>
<dbReference type="Proteomes" id="UP001186104">
    <property type="component" value="Unassembled WGS sequence"/>
</dbReference>
<gene>
    <name evidence="1" type="ORF">R3P93_20060</name>
</gene>
<organism evidence="1 2">
    <name type="scientific">Rhodococcus cerastii</name>
    <dbReference type="NCBI Taxonomy" id="908616"/>
    <lineage>
        <taxon>Bacteria</taxon>
        <taxon>Bacillati</taxon>
        <taxon>Actinomycetota</taxon>
        <taxon>Actinomycetes</taxon>
        <taxon>Mycobacteriales</taxon>
        <taxon>Nocardiaceae</taxon>
        <taxon>Rhodococcus</taxon>
    </lineage>
</organism>
<accession>A0ABU4D585</accession>
<protein>
    <submittedName>
        <fullName evidence="1">Uncharacterized protein</fullName>
    </submittedName>
</protein>
<evidence type="ECO:0000313" key="1">
    <source>
        <dbReference type="EMBL" id="MDV6304863.1"/>
    </source>
</evidence>